<organism evidence="1 2">
    <name type="scientific">Aeromonas caviae</name>
    <name type="common">Aeromonas punctata</name>
    <dbReference type="NCBI Taxonomy" id="648"/>
    <lineage>
        <taxon>Bacteria</taxon>
        <taxon>Pseudomonadati</taxon>
        <taxon>Pseudomonadota</taxon>
        <taxon>Gammaproteobacteria</taxon>
        <taxon>Aeromonadales</taxon>
        <taxon>Aeromonadaceae</taxon>
        <taxon>Aeromonas</taxon>
    </lineage>
</organism>
<dbReference type="EMBL" id="CP025706">
    <property type="protein sequence ID" value="AXB03952.1"/>
    <property type="molecule type" value="Genomic_DNA"/>
</dbReference>
<sequence length="239" mass="27882">MSTDINFLCKESLFAFIQNKYDNLKNDMGWDLLFCRYDNMLSPQYPVAFFGINPGGGPCDTNAISVESECAYYNERWKGCKKGNAPLQQQMKHLYTMIGDELGVSYKQLMDGSLMTNYIPARSRNWYSLNGKAEWLEHAREIWHERIKQVHCKLYIAISKIVFDELDSHLTKQGFKMVENINEQIGWGRVRYQIQRYERGDQVSLLVRLPHLSTYKIFSRPACQPAMDIIKREISKALI</sequence>
<reference evidence="1" key="1">
    <citation type="journal article" date="2019" name="J Environ">
        <title>Genetic characterization and potential molecular dissemination mechanism of tet (31) gene in Aeromonas caviae from an oxytetracycline wastewater treatment system.</title>
        <authorList>
            <person name="Shi Y."/>
            <person name="Tian Z."/>
            <person name="Leclercq S.O."/>
            <person name="Zhang H."/>
            <person name="Yang M."/>
            <person name="Zhang Y."/>
        </authorList>
    </citation>
    <scope>NUCLEOTIDE SEQUENCE</scope>
    <source>
        <strain evidence="1">T25-39</strain>
    </source>
</reference>
<evidence type="ECO:0000313" key="2">
    <source>
        <dbReference type="Proteomes" id="UP000266778"/>
    </source>
</evidence>
<accession>A0A3S7P425</accession>
<protein>
    <submittedName>
        <fullName evidence="1">Uncharacterized protein</fullName>
    </submittedName>
</protein>
<dbReference type="AlphaFoldDB" id="A0A3S7P425"/>
<evidence type="ECO:0000313" key="1">
    <source>
        <dbReference type="EMBL" id="AXB03952.1"/>
    </source>
</evidence>
<proteinExistence type="predicted"/>
<dbReference type="Proteomes" id="UP000266778">
    <property type="component" value="Chromosome"/>
</dbReference>
<gene>
    <name evidence="1" type="ORF">C1C91_01860</name>
</gene>
<name>A0A3S7P425_AERCA</name>